<evidence type="ECO:0000256" key="4">
    <source>
        <dbReference type="ARBA" id="ARBA00022597"/>
    </source>
</evidence>
<evidence type="ECO:0000256" key="5">
    <source>
        <dbReference type="ARBA" id="ARBA00022692"/>
    </source>
</evidence>
<dbReference type="KEGG" id="sauj:SAI2T2_1019160"/>
<feature type="transmembrane region" description="Helical" evidence="8">
    <location>
        <begin position="139"/>
        <end position="159"/>
    </location>
</feature>
<dbReference type="KEGG" id="saut:SAI1T1_2019150"/>
<dbReference type="KEGG" id="sauk:SAI3T3_1019150"/>
<evidence type="ECO:0000313" key="11">
    <source>
        <dbReference type="Proteomes" id="UP000032744"/>
    </source>
</evidence>
<feature type="transmembrane region" description="Helical" evidence="8">
    <location>
        <begin position="82"/>
        <end position="102"/>
    </location>
</feature>
<dbReference type="Proteomes" id="UP000032744">
    <property type="component" value="Chromosome"/>
</dbReference>
<dbReference type="GO" id="GO:0005886">
    <property type="term" value="C:plasma membrane"/>
    <property type="evidence" value="ECO:0007669"/>
    <property type="project" value="UniProtKB-SubCell"/>
</dbReference>
<feature type="domain" description="Phosphotransferase system EIIC" evidence="9">
    <location>
        <begin position="47"/>
        <end position="380"/>
    </location>
</feature>
<keyword evidence="3" id="KW-1003">Cell membrane</keyword>
<feature type="transmembrane region" description="Helical" evidence="8">
    <location>
        <begin position="45"/>
        <end position="70"/>
    </location>
</feature>
<dbReference type="AlphaFoldDB" id="A0A7U7F097"/>
<gene>
    <name evidence="10" type="ORF">SAI7S6_1019150</name>
</gene>
<dbReference type="KEGG" id="saux:SAI6T6_1019100"/>
<dbReference type="KEGG" id="sauv:SAI7S6_1019150"/>
<sequence>MHILEFKLVAAYNLRLFIICIQMYIHKWKDDIMTSIKTITPKDFIFRVLSGVAIGIVAGLVPNAILGEIFKYFMDYHPIFKTLLGVVVAIQFTVPALIGALVAMKFDLSPLAIAVVASAAYVGSGAAQFKNGAWMITGIGDLINTMITAAIAVLFILLIQHRVGSMALIVFPTVVGGISGAIGVLILPYTKMITTAIGNMVNGFTELQPIVMSILISMVFSLIIISPLSTVAIAFAIGITGLAAGSASIGISATEAVLIIGTSKVNRLGVPLSVFFGGVKMMIPNMVKYPILMLPILTTAIVSGLVSALVGIHGTKESAGFGFIGMVGPINAFKFMEVDSAWLSVLLIVVAFFVVPFVTAWLADIIYRKVFRLYTNDIFKFMG</sequence>
<evidence type="ECO:0000256" key="2">
    <source>
        <dbReference type="ARBA" id="ARBA00022448"/>
    </source>
</evidence>
<feature type="transmembrane region" description="Helical" evidence="8">
    <location>
        <begin position="108"/>
        <end position="127"/>
    </location>
</feature>
<feature type="transmembrane region" description="Helical" evidence="8">
    <location>
        <begin position="231"/>
        <end position="253"/>
    </location>
</feature>
<feature type="transmembrane region" description="Helical" evidence="8">
    <location>
        <begin position="265"/>
        <end position="283"/>
    </location>
</feature>
<name>A0A7U7F097_STAAU</name>
<dbReference type="InterPro" id="IPR003352">
    <property type="entry name" value="PTS_EIIC"/>
</dbReference>
<dbReference type="GO" id="GO:0008982">
    <property type="term" value="F:protein-N(PI)-phosphohistidine-sugar phosphotransferase activity"/>
    <property type="evidence" value="ECO:0007669"/>
    <property type="project" value="InterPro"/>
</dbReference>
<dbReference type="KEGG" id="sauq:SAI4T8_1019160"/>
<proteinExistence type="predicted"/>
<keyword evidence="4" id="KW-0762">Sugar transport</keyword>
<organism evidence="10 11">
    <name type="scientific">Staphylococcus aureus subsp. aureus ST228</name>
    <dbReference type="NCBI Taxonomy" id="1074919"/>
    <lineage>
        <taxon>Bacteria</taxon>
        <taxon>Bacillati</taxon>
        <taxon>Bacillota</taxon>
        <taxon>Bacilli</taxon>
        <taxon>Bacillales</taxon>
        <taxon>Staphylococcaceae</taxon>
        <taxon>Staphylococcus</taxon>
    </lineage>
</organism>
<accession>A0A7U7F097</accession>
<evidence type="ECO:0000259" key="9">
    <source>
        <dbReference type="Pfam" id="PF13303"/>
    </source>
</evidence>
<keyword evidence="5 8" id="KW-0812">Transmembrane</keyword>
<feature type="transmembrane region" description="Helical" evidence="8">
    <location>
        <begin position="342"/>
        <end position="363"/>
    </location>
</feature>
<keyword evidence="6 8" id="KW-1133">Transmembrane helix</keyword>
<evidence type="ECO:0000256" key="1">
    <source>
        <dbReference type="ARBA" id="ARBA00004651"/>
    </source>
</evidence>
<keyword evidence="7 8" id="KW-0472">Membrane</keyword>
<feature type="transmembrane region" description="Helical" evidence="8">
    <location>
        <begin position="289"/>
        <end position="312"/>
    </location>
</feature>
<protein>
    <submittedName>
        <fullName evidence="10">Regulatory protein</fullName>
    </submittedName>
</protein>
<evidence type="ECO:0000256" key="7">
    <source>
        <dbReference type="ARBA" id="ARBA00023136"/>
    </source>
</evidence>
<keyword evidence="2" id="KW-0813">Transport</keyword>
<comment type="subcellular location">
    <subcellularLocation>
        <location evidence="1">Cell membrane</location>
        <topology evidence="1">Multi-pass membrane protein</topology>
    </subcellularLocation>
</comment>
<feature type="transmembrane region" description="Helical" evidence="8">
    <location>
        <begin position="165"/>
        <end position="187"/>
    </location>
</feature>
<dbReference type="GO" id="GO:0009401">
    <property type="term" value="P:phosphoenolpyruvate-dependent sugar phosphotransferase system"/>
    <property type="evidence" value="ECO:0007669"/>
    <property type="project" value="InterPro"/>
</dbReference>
<feature type="transmembrane region" description="Helical" evidence="8">
    <location>
        <begin position="207"/>
        <end position="225"/>
    </location>
</feature>
<evidence type="ECO:0000256" key="6">
    <source>
        <dbReference type="ARBA" id="ARBA00022989"/>
    </source>
</evidence>
<reference evidence="10 11" key="1">
    <citation type="journal article" date="2012" name="PLoS ONE">
        <title>Short term evolution of a highly transmissible methicillin-resistant Staphylococcus aureus clone (ST228) in a tertiary care hospital.</title>
        <authorList>
            <person name="Vogel V."/>
            <person name="Falquet L."/>
            <person name="Calderon-Copete S.P."/>
            <person name="Basset P."/>
            <person name="Blanc D.S."/>
        </authorList>
    </citation>
    <scope>NUCLEOTIDE SEQUENCE [LARGE SCALE GENOMIC DNA]</scope>
    <source>
        <strain evidence="11">ST228/18412</strain>
    </source>
</reference>
<dbReference type="KEGG" id="sauw:SAI5S5_1019090"/>
<dbReference type="EMBL" id="HE579071">
    <property type="protein sequence ID" value="CCJ23614.1"/>
    <property type="molecule type" value="Genomic_DNA"/>
</dbReference>
<dbReference type="Pfam" id="PF13303">
    <property type="entry name" value="PTS_EIIC_2"/>
    <property type="match status" value="1"/>
</dbReference>
<evidence type="ECO:0000256" key="8">
    <source>
        <dbReference type="SAM" id="Phobius"/>
    </source>
</evidence>
<evidence type="ECO:0000256" key="3">
    <source>
        <dbReference type="ARBA" id="ARBA00022475"/>
    </source>
</evidence>
<dbReference type="KEGG" id="sauy:SAI8T7_1019130"/>
<evidence type="ECO:0000313" key="10">
    <source>
        <dbReference type="EMBL" id="CCJ23614.1"/>
    </source>
</evidence>